<dbReference type="Pfam" id="PF04468">
    <property type="entry name" value="PSP1"/>
    <property type="match status" value="1"/>
</dbReference>
<evidence type="ECO:0000313" key="2">
    <source>
        <dbReference type="EMBL" id="WZL77155.1"/>
    </source>
</evidence>
<name>A0ABZ2YH63_9BACT</name>
<dbReference type="PROSITE" id="PS51411">
    <property type="entry name" value="PSP1_C"/>
    <property type="match status" value="1"/>
</dbReference>
<dbReference type="EMBL" id="CP121689">
    <property type="protein sequence ID" value="WZL77155.1"/>
    <property type="molecule type" value="Genomic_DNA"/>
</dbReference>
<evidence type="ECO:0000259" key="1">
    <source>
        <dbReference type="PROSITE" id="PS51411"/>
    </source>
</evidence>
<dbReference type="NCBIfam" id="NF041131">
    <property type="entry name" value="RicT_YaaT_fam"/>
    <property type="match status" value="1"/>
</dbReference>
<dbReference type="Proteomes" id="UP001461341">
    <property type="component" value="Chromosome"/>
</dbReference>
<evidence type="ECO:0000313" key="3">
    <source>
        <dbReference type="Proteomes" id="UP001461341"/>
    </source>
</evidence>
<protein>
    <submittedName>
        <fullName evidence="2">Stage 0 sporulation family protein</fullName>
    </submittedName>
</protein>
<keyword evidence="3" id="KW-1185">Reference proteome</keyword>
<gene>
    <name evidence="2" type="ORF">QBE54_05425</name>
</gene>
<feature type="domain" description="PSP1 C-terminal" evidence="1">
    <location>
        <begin position="58"/>
        <end position="143"/>
    </location>
</feature>
<dbReference type="InterPro" id="IPR047767">
    <property type="entry name" value="PSP1-like"/>
</dbReference>
<dbReference type="InterPro" id="IPR007557">
    <property type="entry name" value="PSP1_C"/>
</dbReference>
<reference evidence="2 3" key="1">
    <citation type="submission" date="2023-03" db="EMBL/GenBank/DDBJ databases">
        <title>Novel Species.</title>
        <authorList>
            <person name="Ma S."/>
        </authorList>
    </citation>
    <scope>NUCLEOTIDE SEQUENCE [LARGE SCALE GENOMIC DNA]</scope>
    <source>
        <strain evidence="2 3">B11</strain>
    </source>
</reference>
<dbReference type="RefSeq" id="WP_369019321.1">
    <property type="nucleotide sequence ID" value="NZ_CP121689.1"/>
</dbReference>
<organism evidence="2 3">
    <name type="scientific">Thermatribacter velox</name>
    <dbReference type="NCBI Taxonomy" id="3039681"/>
    <lineage>
        <taxon>Bacteria</taxon>
        <taxon>Pseudomonadati</taxon>
        <taxon>Atribacterota</taxon>
        <taxon>Atribacteria</taxon>
        <taxon>Atribacterales</taxon>
        <taxon>Thermatribacteraceae</taxon>
        <taxon>Thermatribacter</taxon>
    </lineage>
</organism>
<accession>A0ABZ2YH63</accession>
<dbReference type="PANTHER" id="PTHR43830">
    <property type="entry name" value="PROTEIN PSP1"/>
    <property type="match status" value="1"/>
</dbReference>
<proteinExistence type="predicted"/>
<sequence length="264" mass="30447">MRYKIGIKFYGNTKIYHFDARNLPINPGEKCVVETILGMEIGEAVTHLMPADQAENLKPVIRVATPTDLRQYELNTVKEREAFVIAQQKIQEYKLQMKLLKAHYTLDRSRLIFYFGAEGRIDFRQLVKDLASIFHTRIEMRQLGVRDEARIVGGCGICGREVCCSRFLSNFEPVSIKMAKEQNLVLNSAKISGLCGRLMCCLNFEYYLYKKLLHQLPRKGSKIITPLGEAKVIEVDVIHSAIHLELEDGKKVKIREEDYNRFFL</sequence>
<dbReference type="PANTHER" id="PTHR43830:SF3">
    <property type="entry name" value="PROTEIN PSP1"/>
    <property type="match status" value="1"/>
</dbReference>